<evidence type="ECO:0000259" key="3">
    <source>
        <dbReference type="PROSITE" id="PS51186"/>
    </source>
</evidence>
<keyword evidence="1 4" id="KW-0808">Transferase</keyword>
<dbReference type="Pfam" id="PF00583">
    <property type="entry name" value="Acetyltransf_1"/>
    <property type="match status" value="1"/>
</dbReference>
<dbReference type="EMBL" id="JAALLS010000001">
    <property type="protein sequence ID" value="NGP86789.1"/>
    <property type="molecule type" value="Genomic_DNA"/>
</dbReference>
<sequence length="167" mass="19332">MIRLAQSEHLNAINKIYNQAVEDGLRTAHTQPLSLQERKRWFNNHSSTLYPVFVYQQDDDVIGWLSISPYRSDREALDDVVEISYYVDYNHHGEGIGSKLMQYGLDFCSSAPYRIVVAILINSNETSIKLLEKFGFVEGGRIPDAIHYEGEFRDHLYMFKKLNIPSQ</sequence>
<evidence type="ECO:0000256" key="1">
    <source>
        <dbReference type="ARBA" id="ARBA00022679"/>
    </source>
</evidence>
<keyword evidence="5" id="KW-1185">Reference proteome</keyword>
<dbReference type="GO" id="GO:0016747">
    <property type="term" value="F:acyltransferase activity, transferring groups other than amino-acyl groups"/>
    <property type="evidence" value="ECO:0007669"/>
    <property type="project" value="InterPro"/>
</dbReference>
<evidence type="ECO:0000313" key="5">
    <source>
        <dbReference type="Proteomes" id="UP000479132"/>
    </source>
</evidence>
<name>A0A6M1SYU3_9BACT</name>
<dbReference type="InterPro" id="IPR016181">
    <property type="entry name" value="Acyl_CoA_acyltransferase"/>
</dbReference>
<feature type="domain" description="N-acetyltransferase" evidence="3">
    <location>
        <begin position="1"/>
        <end position="163"/>
    </location>
</feature>
<gene>
    <name evidence="4" type="ORF">G3569_00370</name>
</gene>
<protein>
    <submittedName>
        <fullName evidence="4">N-acetyltransferase</fullName>
    </submittedName>
</protein>
<reference evidence="4 5" key="1">
    <citation type="submission" date="2020-02" db="EMBL/GenBank/DDBJ databases">
        <title>Aliifodinibius halophilus 2W32, complete genome.</title>
        <authorList>
            <person name="Li Y."/>
            <person name="Wu S."/>
        </authorList>
    </citation>
    <scope>NUCLEOTIDE SEQUENCE [LARGE SCALE GENOMIC DNA]</scope>
    <source>
        <strain evidence="4 5">2W32</strain>
    </source>
</reference>
<proteinExistence type="predicted"/>
<dbReference type="AlphaFoldDB" id="A0A6M1SYU3"/>
<dbReference type="RefSeq" id="WP_165264929.1">
    <property type="nucleotide sequence ID" value="NZ_JAALLS010000001.1"/>
</dbReference>
<evidence type="ECO:0000256" key="2">
    <source>
        <dbReference type="ARBA" id="ARBA00023315"/>
    </source>
</evidence>
<dbReference type="Proteomes" id="UP000479132">
    <property type="component" value="Unassembled WGS sequence"/>
</dbReference>
<accession>A0A6M1SYU3</accession>
<dbReference type="SUPFAM" id="SSF55729">
    <property type="entry name" value="Acyl-CoA N-acyltransferases (Nat)"/>
    <property type="match status" value="1"/>
</dbReference>
<evidence type="ECO:0000313" key="4">
    <source>
        <dbReference type="EMBL" id="NGP86789.1"/>
    </source>
</evidence>
<dbReference type="PROSITE" id="PS51186">
    <property type="entry name" value="GNAT"/>
    <property type="match status" value="1"/>
</dbReference>
<dbReference type="PANTHER" id="PTHR43072">
    <property type="entry name" value="N-ACETYLTRANSFERASE"/>
    <property type="match status" value="1"/>
</dbReference>
<comment type="caution">
    <text evidence="4">The sequence shown here is derived from an EMBL/GenBank/DDBJ whole genome shotgun (WGS) entry which is preliminary data.</text>
</comment>
<keyword evidence="2" id="KW-0012">Acyltransferase</keyword>
<dbReference type="Gene3D" id="3.40.630.30">
    <property type="match status" value="1"/>
</dbReference>
<dbReference type="PANTHER" id="PTHR43072:SF23">
    <property type="entry name" value="UPF0039 PROTEIN C11D3.02C"/>
    <property type="match status" value="1"/>
</dbReference>
<dbReference type="InterPro" id="IPR000182">
    <property type="entry name" value="GNAT_dom"/>
</dbReference>
<dbReference type="CDD" id="cd04301">
    <property type="entry name" value="NAT_SF"/>
    <property type="match status" value="1"/>
</dbReference>
<organism evidence="4 5">
    <name type="scientific">Fodinibius halophilus</name>
    <dbReference type="NCBI Taxonomy" id="1736908"/>
    <lineage>
        <taxon>Bacteria</taxon>
        <taxon>Pseudomonadati</taxon>
        <taxon>Balneolota</taxon>
        <taxon>Balneolia</taxon>
        <taxon>Balneolales</taxon>
        <taxon>Balneolaceae</taxon>
        <taxon>Fodinibius</taxon>
    </lineage>
</organism>